<reference evidence="4" key="1">
    <citation type="submission" date="2022-06" db="EMBL/GenBank/DDBJ databases">
        <title>PHB producers.</title>
        <authorList>
            <person name="Besaury L."/>
        </authorList>
    </citation>
    <scope>NUCLEOTIDE SEQUENCE</scope>
    <source>
        <strain evidence="4 5">SEWS6</strain>
    </source>
</reference>
<dbReference type="AlphaFoldDB" id="A0AAP5BLP2"/>
<keyword evidence="2" id="KW-0732">Signal</keyword>
<evidence type="ECO:0000313" key="4">
    <source>
        <dbReference type="EMBL" id="MDQ6412680.1"/>
    </source>
</evidence>
<name>A0AAP5BLP2_9BURK</name>
<accession>A0AAP5BLP2</accession>
<organism evidence="4 6">
    <name type="scientific">Paraburkholderia madseniana</name>
    <dbReference type="NCBI Taxonomy" id="2599607"/>
    <lineage>
        <taxon>Bacteria</taxon>
        <taxon>Pseudomonadati</taxon>
        <taxon>Pseudomonadota</taxon>
        <taxon>Betaproteobacteria</taxon>
        <taxon>Burkholderiales</taxon>
        <taxon>Burkholderiaceae</taxon>
        <taxon>Paraburkholderia</taxon>
    </lineage>
</organism>
<dbReference type="Proteomes" id="UP001242288">
    <property type="component" value="Unassembled WGS sequence"/>
</dbReference>
<dbReference type="EMBL" id="JAMXWF010000046">
    <property type="protein sequence ID" value="MDQ6412680.1"/>
    <property type="molecule type" value="Genomic_DNA"/>
</dbReference>
<sequence length="216" mass="23579">MTRNLSLFIRVLTAGGIFALTAGCTPSHYVTTAAPDYQPQVSARVRIQSGNDLQAASFRVGACYSNGWQGDPQRVSVDDGFWARYKYSSRSVVIGMPQSPRPWMRIEGLRFKDTIREYVVPAGQPITLSLSTAGDVGSSKYGGYSWACKPHEMTFTPIAGQDYDVYLALQEEGRKSHGCSIEVHHIDASGLDEPVQTHYAPKCPSSDAEAATKRGP</sequence>
<evidence type="ECO:0000256" key="1">
    <source>
        <dbReference type="SAM" id="MobiDB-lite"/>
    </source>
</evidence>
<feature type="chain" id="PRO_5042856383" description="Lipoprotein" evidence="2">
    <location>
        <begin position="20"/>
        <end position="216"/>
    </location>
</feature>
<dbReference type="Proteomes" id="UP001209412">
    <property type="component" value="Unassembled WGS sequence"/>
</dbReference>
<dbReference type="EMBL" id="JAPKHW010000046">
    <property type="protein sequence ID" value="MCX4150865.1"/>
    <property type="molecule type" value="Genomic_DNA"/>
</dbReference>
<keyword evidence="5" id="KW-1185">Reference proteome</keyword>
<evidence type="ECO:0008006" key="7">
    <source>
        <dbReference type="Google" id="ProtNLM"/>
    </source>
</evidence>
<evidence type="ECO:0000256" key="2">
    <source>
        <dbReference type="SAM" id="SignalP"/>
    </source>
</evidence>
<proteinExistence type="predicted"/>
<dbReference type="PROSITE" id="PS51257">
    <property type="entry name" value="PROKAR_LIPOPROTEIN"/>
    <property type="match status" value="1"/>
</dbReference>
<comment type="caution">
    <text evidence="4">The sequence shown here is derived from an EMBL/GenBank/DDBJ whole genome shotgun (WGS) entry which is preliminary data.</text>
</comment>
<dbReference type="RefSeq" id="WP_266261337.1">
    <property type="nucleotide sequence ID" value="NZ_JAMXWF010000046.1"/>
</dbReference>
<gene>
    <name evidence="4" type="ORF">NIE36_36750</name>
    <name evidence="3" type="ORF">OSB80_36835</name>
</gene>
<feature type="region of interest" description="Disordered" evidence="1">
    <location>
        <begin position="195"/>
        <end position="216"/>
    </location>
</feature>
<evidence type="ECO:0000313" key="6">
    <source>
        <dbReference type="Proteomes" id="UP001242288"/>
    </source>
</evidence>
<evidence type="ECO:0000313" key="3">
    <source>
        <dbReference type="EMBL" id="MCX4150865.1"/>
    </source>
</evidence>
<protein>
    <recommendedName>
        <fullName evidence="7">Lipoprotein</fullName>
    </recommendedName>
</protein>
<evidence type="ECO:0000313" key="5">
    <source>
        <dbReference type="Proteomes" id="UP001209412"/>
    </source>
</evidence>
<feature type="signal peptide" evidence="2">
    <location>
        <begin position="1"/>
        <end position="19"/>
    </location>
</feature>